<proteinExistence type="predicted"/>
<evidence type="ECO:0000313" key="2">
    <source>
        <dbReference type="EMBL" id="TDN87683.1"/>
    </source>
</evidence>
<organism evidence="2 3">
    <name type="scientific">Herminiimonas fonticola</name>
    <dbReference type="NCBI Taxonomy" id="303380"/>
    <lineage>
        <taxon>Bacteria</taxon>
        <taxon>Pseudomonadati</taxon>
        <taxon>Pseudomonadota</taxon>
        <taxon>Betaproteobacteria</taxon>
        <taxon>Burkholderiales</taxon>
        <taxon>Oxalobacteraceae</taxon>
        <taxon>Herminiimonas</taxon>
    </lineage>
</organism>
<feature type="transmembrane region" description="Helical" evidence="1">
    <location>
        <begin position="86"/>
        <end position="109"/>
    </location>
</feature>
<dbReference type="OrthoDB" id="8563639at2"/>
<keyword evidence="1" id="KW-1133">Transmembrane helix</keyword>
<evidence type="ECO:0000256" key="1">
    <source>
        <dbReference type="SAM" id="Phobius"/>
    </source>
</evidence>
<reference evidence="2 3" key="1">
    <citation type="submission" date="2019-03" db="EMBL/GenBank/DDBJ databases">
        <title>Genomic Encyclopedia of Type Strains, Phase IV (KMG-IV): sequencing the most valuable type-strain genomes for metagenomic binning, comparative biology and taxonomic classification.</title>
        <authorList>
            <person name="Goeker M."/>
        </authorList>
    </citation>
    <scope>NUCLEOTIDE SEQUENCE [LARGE SCALE GENOMIC DNA]</scope>
    <source>
        <strain evidence="2 3">DSM 18555</strain>
    </source>
</reference>
<gene>
    <name evidence="2" type="ORF">EV677_2940</name>
</gene>
<dbReference type="AlphaFoldDB" id="A0A4R6G071"/>
<keyword evidence="1" id="KW-0472">Membrane</keyword>
<keyword evidence="3" id="KW-1185">Reference proteome</keyword>
<evidence type="ECO:0000313" key="3">
    <source>
        <dbReference type="Proteomes" id="UP000294737"/>
    </source>
</evidence>
<dbReference type="EMBL" id="SNWF01000009">
    <property type="protein sequence ID" value="TDN87683.1"/>
    <property type="molecule type" value="Genomic_DNA"/>
</dbReference>
<feature type="transmembrane region" description="Helical" evidence="1">
    <location>
        <begin position="6"/>
        <end position="32"/>
    </location>
</feature>
<comment type="caution">
    <text evidence="2">The sequence shown here is derived from an EMBL/GenBank/DDBJ whole genome shotgun (WGS) entry which is preliminary data.</text>
</comment>
<protein>
    <submittedName>
        <fullName evidence="2">Uncharacterized protein</fullName>
    </submittedName>
</protein>
<keyword evidence="1" id="KW-0812">Transmembrane</keyword>
<dbReference type="Proteomes" id="UP000294737">
    <property type="component" value="Unassembled WGS sequence"/>
</dbReference>
<accession>A0A4R6G071</accession>
<name>A0A4R6G071_9BURK</name>
<sequence>MLYTLSWFVVLSIFVLWSLAAWAFHSVALWAVSSAGTFTSTTSASASLRLPEGLALWVPSEIVQAMTSLLSGLAPVVEGLLHAAPALVSSLTVATWVIWGLGSALLFFLGAGAHRLISIWGRYSDGSRTPTHAKGIR</sequence>